<accession>A0A9E8GBN5</accession>
<evidence type="ECO:0000313" key="2">
    <source>
        <dbReference type="Proteomes" id="UP001163047"/>
    </source>
</evidence>
<keyword evidence="2" id="KW-1185">Reference proteome</keyword>
<organism evidence="1 2">
    <name type="scientific">Klebsiella phage KYP</name>
    <dbReference type="NCBI Taxonomy" id="2961977"/>
    <lineage>
        <taxon>Viruses</taxon>
        <taxon>Duplodnaviria</taxon>
        <taxon>Heunggongvirae</taxon>
        <taxon>Uroviricota</taxon>
        <taxon>Caudoviricetes</taxon>
        <taxon>Autographivirales</taxon>
        <taxon>Autonotataviridae</taxon>
        <taxon>Melnykvirinae</taxon>
        <taxon>Cullenvirus</taxon>
        <taxon>Cullenvirus KYP</taxon>
    </lineage>
</organism>
<name>A0A9E8GBN5_9CAUD</name>
<dbReference type="EMBL" id="ON755176">
    <property type="protein sequence ID" value="UZT29420.1"/>
    <property type="molecule type" value="Genomic_DNA"/>
</dbReference>
<evidence type="ECO:0000313" key="1">
    <source>
        <dbReference type="EMBL" id="UZT29420.1"/>
    </source>
</evidence>
<proteinExistence type="predicted"/>
<dbReference type="Proteomes" id="UP001163047">
    <property type="component" value="Segment"/>
</dbReference>
<reference evidence="1" key="1">
    <citation type="submission" date="2022-06" db="EMBL/GenBank/DDBJ databases">
        <authorList>
            <person name="Wang S."/>
            <person name="Li X."/>
            <person name="Zhang F."/>
            <person name="Chen Y."/>
            <person name="Duan X."/>
            <person name="Mirmiran S.D."/>
            <person name="Li X."/>
            <person name="Qian P."/>
        </authorList>
    </citation>
    <scope>NUCLEOTIDE SEQUENCE</scope>
</reference>
<sequence>MNQNAVTVAMMLWGYVESTASSIDKLTPADPTVYELAGMGAVEACEAVRLLAEDLHTRWERNSAVEWVDFLYVTLPDVAAIIVQDCILGVFPTIEAFDL</sequence>
<protein>
    <submittedName>
        <fullName evidence="1">Uncharacterized protein</fullName>
    </submittedName>
</protein>